<feature type="domain" description="Soluble ligand binding" evidence="18">
    <location>
        <begin position="488"/>
        <end position="535"/>
    </location>
</feature>
<dbReference type="GO" id="GO:0006811">
    <property type="term" value="P:monoatomic ion transport"/>
    <property type="evidence" value="ECO:0007669"/>
    <property type="project" value="UniProtKB-KW"/>
</dbReference>
<evidence type="ECO:0000256" key="14">
    <source>
        <dbReference type="ARBA" id="ARBA00023288"/>
    </source>
</evidence>
<gene>
    <name evidence="20" type="ORF">J2I47_10220</name>
</gene>
<keyword evidence="6 16" id="KW-0812">Transmembrane</keyword>
<keyword evidence="4" id="KW-1134">Transmembrane beta strand</keyword>
<comment type="caution">
    <text evidence="20">The sequence shown here is derived from an EMBL/GenBank/DDBJ whole genome shotgun (WGS) entry which is preliminary data.</text>
</comment>
<feature type="compositionally biased region" description="Low complexity" evidence="15">
    <location>
        <begin position="112"/>
        <end position="156"/>
    </location>
</feature>
<dbReference type="InterPro" id="IPR049712">
    <property type="entry name" value="Poly_export"/>
</dbReference>
<dbReference type="PANTHER" id="PTHR33619">
    <property type="entry name" value="POLYSACCHARIDE EXPORT PROTEIN GFCE-RELATED"/>
    <property type="match status" value="1"/>
</dbReference>
<evidence type="ECO:0000256" key="4">
    <source>
        <dbReference type="ARBA" id="ARBA00022452"/>
    </source>
</evidence>
<keyword evidence="14" id="KW-0449">Lipoprotein</keyword>
<evidence type="ECO:0000256" key="9">
    <source>
        <dbReference type="ARBA" id="ARBA00023065"/>
    </source>
</evidence>
<sequence>MQNLPHFQHSRVSSFVSFVDQTATLTTRTIALAGLLLSTLSTYAQIAPSSGGAPASGGTTIQVPQGVQIPKGVTLPPGVQINQGPANGRNTPTGRTNQQGANTTPGRNNAATPTNGQATQGNGTGRQQVGANGQATQNGQNGQANQNGQRGQNGQAVPGTVNADGTVNPDVPLNASEEGTDDGLKDNGQDEAEATKARERAAIRRKLFGFELFNNPALATTFQPNINIATPVNYVLGTNDQLNMSMYGVTDETLTQTVTPEGNIYLPRGIGPVHVAGLTVEAAKTRITERLSKIYVGLKNSSYGPKNTYLEITLGNIRTIRVSVLGEAIKPGTYSISSLSSAMNVIYASGGPSELGSFRNIQVIRNSRVIATIDLYDLLLTGVLRNNIRLQDNDNIRIPGYISHVELTGTTRRNNIFELMPSETLERLLFYGGGFSANAYKNRIKVTRLTNREIKVIDVLADQYRTFTLQDGDVVGVEQVLNRYENQVTINGAVYRPGVFSLDQNKTLKELVASAEGPKGDALMGRVNISRTREDLTMENITIDLAKVLAGVEPDVTLQREDVVTVNSKFDLAEYGDISIQGEVNKPGPVQYISNLTLEDAFVRVGGLKESAATGMIEIVRRKKDVDPNSLNAQTAEVFRFSVDRNLDLSNESKFFLQPFDQVIVRRSPNYQVQTFAEVEGEVIIPGQYPIKSKDMKVSDLVAGSGGLTPQAYVDGATLVRRVRLSPEELEQRNRSVTELSDDARKSAVDIDAVVPDKQEAIGISLRRILARPGSSEDILLQEGDVLRIPKRLETVRIQGEVLLPTTVKYRGGQTFQDYISQAGGFTDKSQRHRSFVVYANGSVDRTRKFMFFNLYPRIEPGAEVIVPQSRRVPLTPQQILGQAAGTVGSLISLITTVLLLSRIN</sequence>
<dbReference type="Proteomes" id="UP000664034">
    <property type="component" value="Unassembled WGS sequence"/>
</dbReference>
<dbReference type="GO" id="GO:0015159">
    <property type="term" value="F:polysaccharide transmembrane transporter activity"/>
    <property type="evidence" value="ECO:0007669"/>
    <property type="project" value="InterPro"/>
</dbReference>
<feature type="region of interest" description="Disordered" evidence="15">
    <location>
        <begin position="69"/>
        <end position="197"/>
    </location>
</feature>
<organism evidence="20 21">
    <name type="scientific">Fibrella rubiginis</name>
    <dbReference type="NCBI Taxonomy" id="2817060"/>
    <lineage>
        <taxon>Bacteria</taxon>
        <taxon>Pseudomonadati</taxon>
        <taxon>Bacteroidota</taxon>
        <taxon>Cytophagia</taxon>
        <taxon>Cytophagales</taxon>
        <taxon>Spirosomataceae</taxon>
        <taxon>Fibrella</taxon>
    </lineage>
</organism>
<evidence type="ECO:0000256" key="12">
    <source>
        <dbReference type="ARBA" id="ARBA00023139"/>
    </source>
</evidence>
<feature type="transmembrane region" description="Helical" evidence="16">
    <location>
        <begin position="880"/>
        <end position="901"/>
    </location>
</feature>
<dbReference type="GO" id="GO:0009279">
    <property type="term" value="C:cell outer membrane"/>
    <property type="evidence" value="ECO:0007669"/>
    <property type="project" value="UniProtKB-SubCell"/>
</dbReference>
<feature type="compositionally biased region" description="Basic and acidic residues" evidence="15">
    <location>
        <begin position="182"/>
        <end position="197"/>
    </location>
</feature>
<evidence type="ECO:0000256" key="1">
    <source>
        <dbReference type="ARBA" id="ARBA00004571"/>
    </source>
</evidence>
<dbReference type="EMBL" id="JAFMYV010000004">
    <property type="protein sequence ID" value="MBO0936919.1"/>
    <property type="molecule type" value="Genomic_DNA"/>
</dbReference>
<keyword evidence="13" id="KW-0998">Cell outer membrane</keyword>
<keyword evidence="12" id="KW-0564">Palmitate</keyword>
<evidence type="ECO:0000313" key="21">
    <source>
        <dbReference type="Proteomes" id="UP000664034"/>
    </source>
</evidence>
<evidence type="ECO:0000313" key="20">
    <source>
        <dbReference type="EMBL" id="MBO0936919.1"/>
    </source>
</evidence>
<evidence type="ECO:0000256" key="3">
    <source>
        <dbReference type="ARBA" id="ARBA00022448"/>
    </source>
</evidence>
<evidence type="ECO:0000256" key="10">
    <source>
        <dbReference type="ARBA" id="ARBA00023114"/>
    </source>
</evidence>
<dbReference type="RefSeq" id="WP_207364475.1">
    <property type="nucleotide sequence ID" value="NZ_JAFMYV010000004.1"/>
</dbReference>
<feature type="domain" description="Soluble ligand binding" evidence="18">
    <location>
        <begin position="580"/>
        <end position="624"/>
    </location>
</feature>
<feature type="domain" description="Soluble ligand binding" evidence="18">
    <location>
        <begin position="796"/>
        <end position="838"/>
    </location>
</feature>
<feature type="domain" description="Polysaccharide export protein N-terminal" evidence="17">
    <location>
        <begin position="230"/>
        <end position="295"/>
    </location>
</feature>
<evidence type="ECO:0000259" key="17">
    <source>
        <dbReference type="Pfam" id="PF02563"/>
    </source>
</evidence>
<dbReference type="GO" id="GO:0046930">
    <property type="term" value="C:pore complex"/>
    <property type="evidence" value="ECO:0007669"/>
    <property type="project" value="UniProtKB-KW"/>
</dbReference>
<comment type="similarity">
    <text evidence="2">Belongs to the BexD/CtrA/VexA family.</text>
</comment>
<feature type="compositionally biased region" description="Polar residues" evidence="15">
    <location>
        <begin position="80"/>
        <end position="111"/>
    </location>
</feature>
<dbReference type="Gene3D" id="3.30.1950.10">
    <property type="entry name" value="wza like domain"/>
    <property type="match status" value="1"/>
</dbReference>
<name>A0A939GDE7_9BACT</name>
<keyword evidence="11 16" id="KW-0472">Membrane</keyword>
<evidence type="ECO:0000256" key="7">
    <source>
        <dbReference type="ARBA" id="ARBA00022729"/>
    </source>
</evidence>
<evidence type="ECO:0000256" key="2">
    <source>
        <dbReference type="ARBA" id="ARBA00009450"/>
    </source>
</evidence>
<evidence type="ECO:0000256" key="8">
    <source>
        <dbReference type="ARBA" id="ARBA00023047"/>
    </source>
</evidence>
<dbReference type="Pfam" id="PF02563">
    <property type="entry name" value="Poly_export"/>
    <property type="match status" value="1"/>
</dbReference>
<proteinExistence type="inferred from homology"/>
<evidence type="ECO:0000256" key="5">
    <source>
        <dbReference type="ARBA" id="ARBA00022597"/>
    </source>
</evidence>
<dbReference type="AlphaFoldDB" id="A0A939GDE7"/>
<keyword evidence="3" id="KW-0813">Transport</keyword>
<evidence type="ECO:0000259" key="19">
    <source>
        <dbReference type="Pfam" id="PF22461"/>
    </source>
</evidence>
<dbReference type="Pfam" id="PF10531">
    <property type="entry name" value="SLBB"/>
    <property type="match status" value="4"/>
</dbReference>
<evidence type="ECO:0000256" key="16">
    <source>
        <dbReference type="SAM" id="Phobius"/>
    </source>
</evidence>
<dbReference type="InterPro" id="IPR003715">
    <property type="entry name" value="Poly_export_N"/>
</dbReference>
<evidence type="ECO:0000256" key="13">
    <source>
        <dbReference type="ARBA" id="ARBA00023237"/>
    </source>
</evidence>
<keyword evidence="8" id="KW-0625">Polysaccharide transport</keyword>
<dbReference type="Gene3D" id="3.10.560.10">
    <property type="entry name" value="Outer membrane lipoprotein wza domain like"/>
    <property type="match status" value="6"/>
</dbReference>
<evidence type="ECO:0000259" key="18">
    <source>
        <dbReference type="Pfam" id="PF10531"/>
    </source>
</evidence>
<dbReference type="InterPro" id="IPR054765">
    <property type="entry name" value="SLBB_dom"/>
</dbReference>
<dbReference type="GO" id="GO:0015288">
    <property type="term" value="F:porin activity"/>
    <property type="evidence" value="ECO:0007669"/>
    <property type="project" value="UniProtKB-KW"/>
</dbReference>
<accession>A0A939GDE7</accession>
<keyword evidence="5" id="KW-0762">Sugar transport</keyword>
<keyword evidence="10" id="KW-0626">Porin</keyword>
<keyword evidence="21" id="KW-1185">Reference proteome</keyword>
<evidence type="ECO:0000256" key="15">
    <source>
        <dbReference type="SAM" id="MobiDB-lite"/>
    </source>
</evidence>
<reference evidence="20" key="1">
    <citation type="submission" date="2021-03" db="EMBL/GenBank/DDBJ databases">
        <title>Fibrella sp. HMF5335 genome sequencing and assembly.</title>
        <authorList>
            <person name="Kang H."/>
            <person name="Kim H."/>
            <person name="Bae S."/>
            <person name="Joh K."/>
        </authorList>
    </citation>
    <scope>NUCLEOTIDE SEQUENCE</scope>
    <source>
        <strain evidence="20">HMF5335</strain>
    </source>
</reference>
<keyword evidence="16" id="KW-1133">Transmembrane helix</keyword>
<dbReference type="PANTHER" id="PTHR33619:SF3">
    <property type="entry name" value="POLYSACCHARIDE EXPORT PROTEIN GFCE-RELATED"/>
    <property type="match status" value="1"/>
</dbReference>
<evidence type="ECO:0000256" key="6">
    <source>
        <dbReference type="ARBA" id="ARBA00022692"/>
    </source>
</evidence>
<dbReference type="InterPro" id="IPR019554">
    <property type="entry name" value="Soluble_ligand-bd"/>
</dbReference>
<feature type="domain" description="SLBB" evidence="19">
    <location>
        <begin position="321"/>
        <end position="397"/>
    </location>
</feature>
<keyword evidence="9" id="KW-0406">Ion transport</keyword>
<keyword evidence="7" id="KW-0732">Signal</keyword>
<evidence type="ECO:0000256" key="11">
    <source>
        <dbReference type="ARBA" id="ARBA00023136"/>
    </source>
</evidence>
<dbReference type="Pfam" id="PF22461">
    <property type="entry name" value="SLBB_2"/>
    <property type="match status" value="1"/>
</dbReference>
<comment type="subcellular location">
    <subcellularLocation>
        <location evidence="1">Cell outer membrane</location>
        <topology evidence="1">Multi-pass membrane protein</topology>
    </subcellularLocation>
</comment>
<feature type="domain" description="Soluble ligand binding" evidence="18">
    <location>
        <begin position="679"/>
        <end position="724"/>
    </location>
</feature>
<protein>
    <submittedName>
        <fullName evidence="20">SLBB domain-containing protein</fullName>
    </submittedName>
</protein>